<dbReference type="SUPFAM" id="SSF53448">
    <property type="entry name" value="Nucleotide-diphospho-sugar transferases"/>
    <property type="match status" value="1"/>
</dbReference>
<accession>A0A239D7I8</accession>
<protein>
    <recommendedName>
        <fullName evidence="3">Glycosyl transferase family 2</fullName>
    </recommendedName>
</protein>
<gene>
    <name evidence="1" type="ORF">SAMN06295955_101121</name>
</gene>
<evidence type="ECO:0000313" key="1">
    <source>
        <dbReference type="EMBL" id="SNS27978.1"/>
    </source>
</evidence>
<dbReference type="AlphaFoldDB" id="A0A239D7I8"/>
<name>A0A239D7I8_9SPHN</name>
<sequence length="307" mass="34760">MQSPKPRRLAPIGLFVYRRANILPSVLASLRNCPEFAATDCFVFSDGPKNQEAVGDVERVRAIVRDCGMKNVQLIASDENRGLARSIEAGVGRLCDQYGRAIVLEDDLLVSPSLLAWFNAALDKYESDDRVFQISGHNFDVPSMRSEDCGFFVPMITSWGWATWARAWKHYQPDATGWDEIRAKRSARRDFDLGGNYPYARMMEMQLAGKIDSWAIRWYLSVYRQRGLALFPPRTLVQNIGSDGAATHRGIAGRIRNALAIRRSPAPDARVPTLPEQVSVDEGKFRRLKRSIFWQSSKLSPLHWLTK</sequence>
<dbReference type="OrthoDB" id="5180856at2"/>
<dbReference type="EMBL" id="FZPA01000001">
    <property type="protein sequence ID" value="SNS27978.1"/>
    <property type="molecule type" value="Genomic_DNA"/>
</dbReference>
<keyword evidence="2" id="KW-1185">Reference proteome</keyword>
<dbReference type="Proteomes" id="UP000198339">
    <property type="component" value="Unassembled WGS sequence"/>
</dbReference>
<dbReference type="RefSeq" id="WP_141133884.1">
    <property type="nucleotide sequence ID" value="NZ_FZPA01000001.1"/>
</dbReference>
<reference evidence="1 2" key="1">
    <citation type="submission" date="2017-06" db="EMBL/GenBank/DDBJ databases">
        <authorList>
            <person name="Kim H.J."/>
            <person name="Triplett B.A."/>
        </authorList>
    </citation>
    <scope>NUCLEOTIDE SEQUENCE [LARGE SCALE GENOMIC DNA]</scope>
    <source>
        <strain evidence="1 2">DS15</strain>
    </source>
</reference>
<proteinExistence type="predicted"/>
<evidence type="ECO:0000313" key="2">
    <source>
        <dbReference type="Proteomes" id="UP000198339"/>
    </source>
</evidence>
<dbReference type="InterPro" id="IPR029044">
    <property type="entry name" value="Nucleotide-diphossugar_trans"/>
</dbReference>
<dbReference type="Gene3D" id="3.90.550.10">
    <property type="entry name" value="Spore Coat Polysaccharide Biosynthesis Protein SpsA, Chain A"/>
    <property type="match status" value="1"/>
</dbReference>
<organism evidence="1 2">
    <name type="scientific">Sphingopyxis indica</name>
    <dbReference type="NCBI Taxonomy" id="436663"/>
    <lineage>
        <taxon>Bacteria</taxon>
        <taxon>Pseudomonadati</taxon>
        <taxon>Pseudomonadota</taxon>
        <taxon>Alphaproteobacteria</taxon>
        <taxon>Sphingomonadales</taxon>
        <taxon>Sphingomonadaceae</taxon>
        <taxon>Sphingopyxis</taxon>
    </lineage>
</organism>
<evidence type="ECO:0008006" key="3">
    <source>
        <dbReference type="Google" id="ProtNLM"/>
    </source>
</evidence>